<dbReference type="EC" id="3.4.-.-" evidence="12"/>
<evidence type="ECO:0000313" key="15">
    <source>
        <dbReference type="Proteomes" id="UP000308365"/>
    </source>
</evidence>
<feature type="compositionally biased region" description="Polar residues" evidence="13">
    <location>
        <begin position="398"/>
        <end position="408"/>
    </location>
</feature>
<feature type="region of interest" description="Disordered" evidence="13">
    <location>
        <begin position="398"/>
        <end position="418"/>
    </location>
</feature>
<dbReference type="EMBL" id="RWIC01001233">
    <property type="protein sequence ID" value="TKC36862.1"/>
    <property type="molecule type" value="Genomic_DNA"/>
</dbReference>
<gene>
    <name evidence="14" type="ORF">EI555_019256</name>
</gene>
<dbReference type="GO" id="GO:0008233">
    <property type="term" value="F:peptidase activity"/>
    <property type="evidence" value="ECO:0007669"/>
    <property type="project" value="UniProtKB-KW"/>
</dbReference>
<dbReference type="InterPro" id="IPR003738">
    <property type="entry name" value="SRAP"/>
</dbReference>
<evidence type="ECO:0000256" key="12">
    <source>
        <dbReference type="RuleBase" id="RU364100"/>
    </source>
</evidence>
<dbReference type="SUPFAM" id="SSF143081">
    <property type="entry name" value="BB1717-like"/>
    <property type="match status" value="1"/>
</dbReference>
<dbReference type="GO" id="GO:0006508">
    <property type="term" value="P:proteolysis"/>
    <property type="evidence" value="ECO:0007669"/>
    <property type="project" value="UniProtKB-KW"/>
</dbReference>
<dbReference type="PANTHER" id="PTHR13604:SF0">
    <property type="entry name" value="ABASIC SITE PROCESSING PROTEIN HMCES"/>
    <property type="match status" value="1"/>
</dbReference>
<comment type="caution">
    <text evidence="14">The sequence shown here is derived from an EMBL/GenBank/DDBJ whole genome shotgun (WGS) entry which is preliminary data.</text>
</comment>
<evidence type="ECO:0000256" key="5">
    <source>
        <dbReference type="ARBA" id="ARBA00022801"/>
    </source>
</evidence>
<keyword evidence="5 12" id="KW-0378">Hydrolase</keyword>
<keyword evidence="3 12" id="KW-0645">Protease</keyword>
<sequence length="780" mass="87765">MMGRGCHSRWFPNSKCHSLPLAVCAECALITLFGKMRMYCHLPREALARACAYRTARDPDRYCPSYKSLQSSSPVLLSRVHLEKGTDSIEHIVAAMQWGLVPSWFKGADPSKLQFNTPSCCSDTIMEKRSFKVPLGKGRRCVVLADGFCEWQPCQARSQRQPYFIYFPQIKTKVRELGSCKGLNVIHPRRPAILDGEEAVSKWLDFGEVLAQEALKFSHPTENTAFHPVSPLVNDSRNSTPECLLPVHLLVKKEQRPEDPKTLQRKTPKHSKRSSGIPVGILDSWNKLRHEPGRLKRRRHRVLFRPINPITQLRPGNNNFFDYIRVSRVVGDRPEEGYISAKRPQTTFEAKKKMSPTVNPDAVSGLSTLRFHLLQELHEINNFLKDLEQLWREGFPSYQNSFATDGPSQQDEAPQQDEDETYTMKMIPILKRECKTEQWLAEGSFKLLRHTADIGENQRTRFKEPRGKHWLRNSQFTVEETEAEDERGTAGKKQVVKKMKIQGIGENRGLEEEEVMAKGWYLGTVDLGRDHKNCIGTLDRKECKSKRIESDAMALEKKSLSDMTGRQFYVKAIQQQKISLESGRGNSVVLSNATSNLRHLKVSQDTKVEKLPQGEDAEDAGAPAISEGILRPRAKPPTRGGAPAVAAARTLIIDLSPDAFSQGVGFQTWKIEAEQVGKEPQISLRTIFDAVDEAASIHGERDPIQAAVAHHAGTKAILEQKRLLERLRSSVAHGRKMCPTSVNVNSMGTGHLCASVKLKMLQDAVASTLCKNLLLHQKVL</sequence>
<evidence type="ECO:0000256" key="7">
    <source>
        <dbReference type="ARBA" id="ARBA00023125"/>
    </source>
</evidence>
<evidence type="ECO:0000256" key="11">
    <source>
        <dbReference type="ARBA" id="ARBA00031130"/>
    </source>
</evidence>
<protein>
    <recommendedName>
        <fullName evidence="2 12">Abasic site processing protein HMCES</fullName>
        <shortName evidence="12">ES cell-specific 5hmC-binding protein</shortName>
        <ecNumber evidence="12">3.4.-.-</ecNumber>
    </recommendedName>
    <alternativeName>
        <fullName evidence="9 12">Embryonic stem cell-specific 5-hydroxymethylcytosine-binding protein</fullName>
    </alternativeName>
    <alternativeName>
        <fullName evidence="10 12">Peptidase HMCES</fullName>
    </alternativeName>
    <alternativeName>
        <fullName evidence="11 12">SRAP domain-containing protein 1</fullName>
    </alternativeName>
</protein>
<accession>A0A4U1EKF2</accession>
<dbReference type="Proteomes" id="UP000308365">
    <property type="component" value="Unassembled WGS sequence"/>
</dbReference>
<evidence type="ECO:0000256" key="4">
    <source>
        <dbReference type="ARBA" id="ARBA00022763"/>
    </source>
</evidence>
<dbReference type="PANTHER" id="PTHR13604">
    <property type="entry name" value="DC12-RELATED"/>
    <property type="match status" value="1"/>
</dbReference>
<feature type="region of interest" description="Disordered" evidence="13">
    <location>
        <begin position="255"/>
        <end position="276"/>
    </location>
</feature>
<organism evidence="14 15">
    <name type="scientific">Monodon monoceros</name>
    <name type="common">Narwhal</name>
    <name type="synonym">Ceratodon monodon</name>
    <dbReference type="NCBI Taxonomy" id="40151"/>
    <lineage>
        <taxon>Eukaryota</taxon>
        <taxon>Metazoa</taxon>
        <taxon>Chordata</taxon>
        <taxon>Craniata</taxon>
        <taxon>Vertebrata</taxon>
        <taxon>Euteleostomi</taxon>
        <taxon>Mammalia</taxon>
        <taxon>Eutheria</taxon>
        <taxon>Laurasiatheria</taxon>
        <taxon>Artiodactyla</taxon>
        <taxon>Whippomorpha</taxon>
        <taxon>Cetacea</taxon>
        <taxon>Odontoceti</taxon>
        <taxon>Monodontidae</taxon>
        <taxon>Monodon</taxon>
    </lineage>
</organism>
<dbReference type="GO" id="GO:0003697">
    <property type="term" value="F:single-stranded DNA binding"/>
    <property type="evidence" value="ECO:0007669"/>
    <property type="project" value="InterPro"/>
</dbReference>
<dbReference type="Gene3D" id="3.90.1680.10">
    <property type="entry name" value="SOS response associated peptidase-like"/>
    <property type="match status" value="2"/>
</dbReference>
<dbReference type="GO" id="GO:0106300">
    <property type="term" value="P:protein-DNA covalent cross-linking repair"/>
    <property type="evidence" value="ECO:0007669"/>
    <property type="project" value="InterPro"/>
</dbReference>
<keyword evidence="6" id="KW-0190">Covalent protein-DNA linkage</keyword>
<evidence type="ECO:0000256" key="3">
    <source>
        <dbReference type="ARBA" id="ARBA00022670"/>
    </source>
</evidence>
<evidence type="ECO:0000256" key="1">
    <source>
        <dbReference type="ARBA" id="ARBA00008136"/>
    </source>
</evidence>
<dbReference type="AlphaFoldDB" id="A0A4U1EKF2"/>
<reference evidence="15" key="1">
    <citation type="journal article" date="2019" name="IScience">
        <title>Narwhal Genome Reveals Long-Term Low Genetic Diversity despite Current Large Abundance Size.</title>
        <authorList>
            <person name="Westbury M.V."/>
            <person name="Petersen B."/>
            <person name="Garde E."/>
            <person name="Heide-Jorgensen M.P."/>
            <person name="Lorenzen E.D."/>
        </authorList>
    </citation>
    <scope>NUCLEOTIDE SEQUENCE [LARGE SCALE GENOMIC DNA]</scope>
</reference>
<evidence type="ECO:0000256" key="2">
    <source>
        <dbReference type="ARBA" id="ARBA00015888"/>
    </source>
</evidence>
<keyword evidence="7" id="KW-0238">DNA-binding</keyword>
<evidence type="ECO:0000256" key="10">
    <source>
        <dbReference type="ARBA" id="ARBA00030898"/>
    </source>
</evidence>
<evidence type="ECO:0000313" key="14">
    <source>
        <dbReference type="EMBL" id="TKC36862.1"/>
    </source>
</evidence>
<evidence type="ECO:0000256" key="9">
    <source>
        <dbReference type="ARBA" id="ARBA00030390"/>
    </source>
</evidence>
<keyword evidence="4" id="KW-0227">DNA damage</keyword>
<name>A0A4U1EKF2_MONMO</name>
<comment type="function">
    <text evidence="12">Sensor of abasic sites in single-stranded DNA (ssDNA) required to preserve genome integrity by promoting error-free repair of abasic sites. Acts as an enzyme that recognizes and binds abasic sites in ssDNA at replication forks and chemically modifies the lesion by forming a covalent cross-link with DNA: forms a stable thiazolidine linkage between a ring-opened abasic site and the alpha-amino and sulfhydryl substituents of its N-terminal catalytic cysteine residue. The HMCES DNA-protein cross-link is then either reversed or degraded. HMCES is able to catalyze the reversal of its thiazolidine cross-link and cycle between a cross-link and a non-cross-linked state depending on DNA context: mediates self-reversal of the thiazolidine cross-link in double stranded DNA, allowing APEX1 to initiate downstream repair of abasic sites. The HMCES DNA-protein cross-link can also be degraded by the SPRTN metalloprotease following unfolding by the BRIP1/FANCJ helicase. Acts as a protease: mediates autocatalytic processing of its N-terminal methionine in order to expose the catalytic cysteine.</text>
</comment>
<proteinExistence type="inferred from homology"/>
<dbReference type="InterPro" id="IPR036590">
    <property type="entry name" value="SRAP-like"/>
</dbReference>
<comment type="similarity">
    <text evidence="1 12">Belongs to the SOS response-associated peptidase family.</text>
</comment>
<dbReference type="GO" id="GO:0016829">
    <property type="term" value="F:lyase activity"/>
    <property type="evidence" value="ECO:0007669"/>
    <property type="project" value="UniProtKB-KW"/>
</dbReference>
<evidence type="ECO:0000256" key="13">
    <source>
        <dbReference type="SAM" id="MobiDB-lite"/>
    </source>
</evidence>
<keyword evidence="8" id="KW-0456">Lyase</keyword>
<dbReference type="Pfam" id="PF02586">
    <property type="entry name" value="SRAP"/>
    <property type="match status" value="1"/>
</dbReference>
<evidence type="ECO:0000256" key="8">
    <source>
        <dbReference type="ARBA" id="ARBA00023239"/>
    </source>
</evidence>
<feature type="compositionally biased region" description="Basic residues" evidence="13">
    <location>
        <begin position="263"/>
        <end position="273"/>
    </location>
</feature>
<evidence type="ECO:0000256" key="6">
    <source>
        <dbReference type="ARBA" id="ARBA00023124"/>
    </source>
</evidence>